<protein>
    <submittedName>
        <fullName evidence="2">Uncharacterized protein</fullName>
    </submittedName>
</protein>
<organism evidence="2 3">
    <name type="scientific">Plakobranchus ocellatus</name>
    <dbReference type="NCBI Taxonomy" id="259542"/>
    <lineage>
        <taxon>Eukaryota</taxon>
        <taxon>Metazoa</taxon>
        <taxon>Spiralia</taxon>
        <taxon>Lophotrochozoa</taxon>
        <taxon>Mollusca</taxon>
        <taxon>Gastropoda</taxon>
        <taxon>Heterobranchia</taxon>
        <taxon>Euthyneura</taxon>
        <taxon>Panpulmonata</taxon>
        <taxon>Sacoglossa</taxon>
        <taxon>Placobranchoidea</taxon>
        <taxon>Plakobranchidae</taxon>
        <taxon>Plakobranchus</taxon>
    </lineage>
</organism>
<sequence>MDNAFGSSGSGIIGKEYTLCYTEGSAKGGVQGGGYGVLVRWPDGTITRTSEPKAASGSNDDRTQKFNEARPADDYIEVLDRFDAVQLSHVRAGNSLLRSDKLKRKWAATTVSRLCGEQTEDCSQSLIQL</sequence>
<dbReference type="AlphaFoldDB" id="A0AAV4DV01"/>
<name>A0AAV4DV01_9GAST</name>
<proteinExistence type="predicted"/>
<comment type="caution">
    <text evidence="2">The sequence shown here is derived from an EMBL/GenBank/DDBJ whole genome shotgun (WGS) entry which is preliminary data.</text>
</comment>
<feature type="compositionally biased region" description="Basic and acidic residues" evidence="1">
    <location>
        <begin position="59"/>
        <end position="69"/>
    </location>
</feature>
<gene>
    <name evidence="2" type="ORF">PoB_007434700</name>
</gene>
<feature type="region of interest" description="Disordered" evidence="1">
    <location>
        <begin position="46"/>
        <end position="69"/>
    </location>
</feature>
<evidence type="ECO:0000256" key="1">
    <source>
        <dbReference type="SAM" id="MobiDB-lite"/>
    </source>
</evidence>
<evidence type="ECO:0000313" key="2">
    <source>
        <dbReference type="EMBL" id="GFO47842.1"/>
    </source>
</evidence>
<dbReference type="Proteomes" id="UP000735302">
    <property type="component" value="Unassembled WGS sequence"/>
</dbReference>
<keyword evidence="3" id="KW-1185">Reference proteome</keyword>
<dbReference type="EMBL" id="BLXT01008354">
    <property type="protein sequence ID" value="GFO47842.1"/>
    <property type="molecule type" value="Genomic_DNA"/>
</dbReference>
<accession>A0AAV4DV01</accession>
<evidence type="ECO:0000313" key="3">
    <source>
        <dbReference type="Proteomes" id="UP000735302"/>
    </source>
</evidence>
<reference evidence="2 3" key="1">
    <citation type="journal article" date="2021" name="Elife">
        <title>Chloroplast acquisition without the gene transfer in kleptoplastic sea slugs, Plakobranchus ocellatus.</title>
        <authorList>
            <person name="Maeda T."/>
            <person name="Takahashi S."/>
            <person name="Yoshida T."/>
            <person name="Shimamura S."/>
            <person name="Takaki Y."/>
            <person name="Nagai Y."/>
            <person name="Toyoda A."/>
            <person name="Suzuki Y."/>
            <person name="Arimoto A."/>
            <person name="Ishii H."/>
            <person name="Satoh N."/>
            <person name="Nishiyama T."/>
            <person name="Hasebe M."/>
            <person name="Maruyama T."/>
            <person name="Minagawa J."/>
            <person name="Obokata J."/>
            <person name="Shigenobu S."/>
        </authorList>
    </citation>
    <scope>NUCLEOTIDE SEQUENCE [LARGE SCALE GENOMIC DNA]</scope>
</reference>